<dbReference type="Proteomes" id="UP001371224">
    <property type="component" value="Unassembled WGS sequence"/>
</dbReference>
<gene>
    <name evidence="4" type="ORF">WDU99_04215</name>
</gene>
<keyword evidence="2" id="KW-0378">Hydrolase</keyword>
<evidence type="ECO:0000313" key="5">
    <source>
        <dbReference type="Proteomes" id="UP001371224"/>
    </source>
</evidence>
<feature type="domain" description="Nudix hydrolase" evidence="3">
    <location>
        <begin position="167"/>
        <end position="302"/>
    </location>
</feature>
<dbReference type="EMBL" id="JBBDGM010000003">
    <property type="protein sequence ID" value="MEJ1087517.1"/>
    <property type="molecule type" value="Genomic_DNA"/>
</dbReference>
<dbReference type="Pfam" id="PF00300">
    <property type="entry name" value="His_Phos_1"/>
    <property type="match status" value="1"/>
</dbReference>
<dbReference type="InterPro" id="IPR015797">
    <property type="entry name" value="NUDIX_hydrolase-like_dom_sf"/>
</dbReference>
<dbReference type="Gene3D" id="3.90.79.10">
    <property type="entry name" value="Nucleoside Triphosphate Pyrophosphohydrolase"/>
    <property type="match status" value="1"/>
</dbReference>
<dbReference type="SUPFAM" id="SSF55811">
    <property type="entry name" value="Nudix"/>
    <property type="match status" value="1"/>
</dbReference>
<comment type="caution">
    <text evidence="4">The sequence shown here is derived from an EMBL/GenBank/DDBJ whole genome shotgun (WGS) entry which is preliminary data.</text>
</comment>
<evidence type="ECO:0000259" key="3">
    <source>
        <dbReference type="PROSITE" id="PS51462"/>
    </source>
</evidence>
<dbReference type="InterPro" id="IPR000086">
    <property type="entry name" value="NUDIX_hydrolase_dom"/>
</dbReference>
<dbReference type="Gene3D" id="3.40.50.1240">
    <property type="entry name" value="Phosphoglycerate mutase-like"/>
    <property type="match status" value="1"/>
</dbReference>
<name>A0ABU8L883_9MICO</name>
<dbReference type="CDD" id="cd04669">
    <property type="entry name" value="NUDIX_Hydrolase"/>
    <property type="match status" value="1"/>
</dbReference>
<dbReference type="SUPFAM" id="SSF53254">
    <property type="entry name" value="Phosphoglycerate mutase-like"/>
    <property type="match status" value="1"/>
</dbReference>
<dbReference type="PROSITE" id="PS51462">
    <property type="entry name" value="NUDIX"/>
    <property type="match status" value="1"/>
</dbReference>
<dbReference type="Pfam" id="PF00293">
    <property type="entry name" value="NUDIX"/>
    <property type="match status" value="1"/>
</dbReference>
<keyword evidence="5" id="KW-1185">Reference proteome</keyword>
<evidence type="ECO:0000256" key="2">
    <source>
        <dbReference type="ARBA" id="ARBA00022801"/>
    </source>
</evidence>
<dbReference type="PANTHER" id="PTHR43046">
    <property type="entry name" value="GDP-MANNOSE MANNOSYL HYDROLASE"/>
    <property type="match status" value="1"/>
</dbReference>
<dbReference type="PANTHER" id="PTHR43046:SF14">
    <property type="entry name" value="MUTT_NUDIX FAMILY PROTEIN"/>
    <property type="match status" value="1"/>
</dbReference>
<sequence>MPALRRLTFVRHAMPEVDSASPPSAWPLSDAGVAAAAAMVLEVDAGTIVVSSPERKARQTAALAVGSSIAQIPTDPRLREVDRVERVHDGFRAARAAWVAGDLDDRHAGWEPPDAAAQRFHDGLLAHAAEHLIVGTHGMVLTAWMVAQRQVPPGDAAVTFWNALQFPDIVEISAPLLRVRAVLSDAEGRFVLIKRTRAGQEPYWTTPGGGVEPMDASPADALRRELREELGAEAVIGEILHERQLDGIRSEIFCAARLVSMDSSLRHGPELTDRSRGRYEIERVCPGDLPGLDLRPAELQDLLLRS</sequence>
<accession>A0ABU8L883</accession>
<evidence type="ECO:0000313" key="4">
    <source>
        <dbReference type="EMBL" id="MEJ1087517.1"/>
    </source>
</evidence>
<organism evidence="4 5">
    <name type="scientific">Microbacterium bandirmense</name>
    <dbReference type="NCBI Taxonomy" id="3122050"/>
    <lineage>
        <taxon>Bacteria</taxon>
        <taxon>Bacillati</taxon>
        <taxon>Actinomycetota</taxon>
        <taxon>Actinomycetes</taxon>
        <taxon>Micrococcales</taxon>
        <taxon>Microbacteriaceae</taxon>
        <taxon>Microbacterium</taxon>
    </lineage>
</organism>
<dbReference type="RefSeq" id="WP_337331194.1">
    <property type="nucleotide sequence ID" value="NZ_JBBDGM010000003.1"/>
</dbReference>
<proteinExistence type="predicted"/>
<dbReference type="InterPro" id="IPR013078">
    <property type="entry name" value="His_Pase_superF_clade-1"/>
</dbReference>
<protein>
    <submittedName>
        <fullName evidence="4">NUDIX domain-containing protein</fullName>
    </submittedName>
</protein>
<evidence type="ECO:0000256" key="1">
    <source>
        <dbReference type="ARBA" id="ARBA00001946"/>
    </source>
</evidence>
<reference evidence="4 5" key="1">
    <citation type="submission" date="2024-02" db="EMBL/GenBank/DDBJ databases">
        <authorList>
            <person name="Saticioglu I.B."/>
        </authorList>
    </citation>
    <scope>NUCLEOTIDE SEQUENCE [LARGE SCALE GENOMIC DNA]</scope>
    <source>
        <strain evidence="4 5">Mu-80</strain>
    </source>
</reference>
<comment type="cofactor">
    <cofactor evidence="1">
        <name>Mg(2+)</name>
        <dbReference type="ChEBI" id="CHEBI:18420"/>
    </cofactor>
</comment>
<dbReference type="InterPro" id="IPR029033">
    <property type="entry name" value="His_PPase_superfam"/>
</dbReference>